<dbReference type="GO" id="GO:0016150">
    <property type="term" value="F:translation release factor activity, codon nonspecific"/>
    <property type="evidence" value="ECO:0007669"/>
    <property type="project" value="TreeGrafter"/>
</dbReference>
<keyword evidence="3" id="KW-1185">Reference proteome</keyword>
<dbReference type="EMBL" id="KB932207">
    <property type="protein sequence ID" value="KCV69063.1"/>
    <property type="molecule type" value="Genomic_DNA"/>
</dbReference>
<dbReference type="SUPFAM" id="SSF110916">
    <property type="entry name" value="Peptidyl-tRNA hydrolase domain-like"/>
    <property type="match status" value="1"/>
</dbReference>
<sequence length="199" mass="21746">MPLTAAGPNASLEEFAAAWPESELQAVRDFVARGFSSSKIHKSYRKITYLPAPRATGSPGRPQRAPSTPQPVLESDRPPGPNPCKFGPANDQTMVEVRIPLVNVDWCPAYVSENIRRMEAGRVNAAGELVVRSSTFAFQYPNYLACLRQIDQLVLAAAALPAPPATPRQERAAALREASNESRIRGKKHRSATKDARRS</sequence>
<evidence type="ECO:0000313" key="3">
    <source>
        <dbReference type="Proteomes" id="UP000030693"/>
    </source>
</evidence>
<evidence type="ECO:0000313" key="2">
    <source>
        <dbReference type="EMBL" id="KCV69063.1"/>
    </source>
</evidence>
<dbReference type="GO" id="GO:0004045">
    <property type="term" value="F:peptidyl-tRNA hydrolase activity"/>
    <property type="evidence" value="ECO:0007669"/>
    <property type="project" value="TreeGrafter"/>
</dbReference>
<reference evidence="2" key="1">
    <citation type="submission" date="2013-04" db="EMBL/GenBank/DDBJ databases">
        <title>The Genome Sequence of Fonticula alba ATCC 38817.</title>
        <authorList>
            <consortium name="The Broad Institute Genomics Platform"/>
            <person name="Russ C."/>
            <person name="Cuomo C."/>
            <person name="Burger G."/>
            <person name="Gray M.W."/>
            <person name="Holland P.W.H."/>
            <person name="King N."/>
            <person name="Lang F.B.F."/>
            <person name="Roger A.J."/>
            <person name="Ruiz-Trillo I."/>
            <person name="Brown M."/>
            <person name="Walker B."/>
            <person name="Young S."/>
            <person name="Zeng Q."/>
            <person name="Gargeya S."/>
            <person name="Fitzgerald M."/>
            <person name="Haas B."/>
            <person name="Abouelleil A."/>
            <person name="Allen A.W."/>
            <person name="Alvarado L."/>
            <person name="Arachchi H.M."/>
            <person name="Berlin A.M."/>
            <person name="Chapman S.B."/>
            <person name="Gainer-Dewar J."/>
            <person name="Goldberg J."/>
            <person name="Griggs A."/>
            <person name="Gujja S."/>
            <person name="Hansen M."/>
            <person name="Howarth C."/>
            <person name="Imamovic A."/>
            <person name="Ireland A."/>
            <person name="Larimer J."/>
            <person name="McCowan C."/>
            <person name="Murphy C."/>
            <person name="Pearson M."/>
            <person name="Poon T.W."/>
            <person name="Priest M."/>
            <person name="Roberts A."/>
            <person name="Saif S."/>
            <person name="Shea T."/>
            <person name="Sisk P."/>
            <person name="Sykes S."/>
            <person name="Wortman J."/>
            <person name="Nusbaum C."/>
            <person name="Birren B."/>
        </authorList>
    </citation>
    <scope>NUCLEOTIDE SEQUENCE [LARGE SCALE GENOMIC DNA]</scope>
    <source>
        <strain evidence="2">ATCC 38817</strain>
    </source>
</reference>
<dbReference type="Proteomes" id="UP000030693">
    <property type="component" value="Unassembled WGS sequence"/>
</dbReference>
<proteinExistence type="predicted"/>
<feature type="region of interest" description="Disordered" evidence="1">
    <location>
        <begin position="163"/>
        <end position="199"/>
    </location>
</feature>
<dbReference type="PANTHER" id="PTHR11075:SF54">
    <property type="entry name" value="LARGE RIBOSOMAL SUBUNIT PROTEIN ML62"/>
    <property type="match status" value="1"/>
</dbReference>
<dbReference type="AlphaFoldDB" id="A0A058Z568"/>
<accession>A0A058Z568</accession>
<dbReference type="GeneID" id="20529208"/>
<protein>
    <submittedName>
        <fullName evidence="2">Uncharacterized protein</fullName>
    </submittedName>
</protein>
<dbReference type="InterPro" id="IPR052104">
    <property type="entry name" value="Mito_Release_Factor_mL62"/>
</dbReference>
<feature type="region of interest" description="Disordered" evidence="1">
    <location>
        <begin position="51"/>
        <end position="89"/>
    </location>
</feature>
<organism evidence="2">
    <name type="scientific">Fonticula alba</name>
    <name type="common">Slime mold</name>
    <dbReference type="NCBI Taxonomy" id="691883"/>
    <lineage>
        <taxon>Eukaryota</taxon>
        <taxon>Rotosphaerida</taxon>
        <taxon>Fonticulaceae</taxon>
        <taxon>Fonticula</taxon>
    </lineage>
</organism>
<dbReference type="PANTHER" id="PTHR11075">
    <property type="entry name" value="PEPTIDE CHAIN RELEASE FACTOR"/>
    <property type="match status" value="1"/>
</dbReference>
<name>A0A058Z568_FONAL</name>
<dbReference type="GO" id="GO:0070126">
    <property type="term" value="P:mitochondrial translational termination"/>
    <property type="evidence" value="ECO:0007669"/>
    <property type="project" value="TreeGrafter"/>
</dbReference>
<dbReference type="RefSeq" id="XP_009496634.1">
    <property type="nucleotide sequence ID" value="XM_009498359.1"/>
</dbReference>
<dbReference type="GO" id="GO:0005762">
    <property type="term" value="C:mitochondrial large ribosomal subunit"/>
    <property type="evidence" value="ECO:0007669"/>
    <property type="project" value="TreeGrafter"/>
</dbReference>
<evidence type="ECO:0000256" key="1">
    <source>
        <dbReference type="SAM" id="MobiDB-lite"/>
    </source>
</evidence>
<gene>
    <name evidence="2" type="ORF">H696_04483</name>
</gene>
<dbReference type="Gene3D" id="3.30.160.20">
    <property type="match status" value="1"/>
</dbReference>
<feature type="compositionally biased region" description="Basic and acidic residues" evidence="1">
    <location>
        <begin position="168"/>
        <end position="184"/>
    </location>
</feature>
<dbReference type="STRING" id="691883.A0A058Z568"/>